<keyword evidence="8" id="KW-0560">Oxidoreductase</keyword>
<keyword evidence="10" id="KW-0576">Peroxisome</keyword>
<evidence type="ECO:0000313" key="13">
    <source>
        <dbReference type="EMBL" id="KAF6031645.1"/>
    </source>
</evidence>
<keyword evidence="7" id="KW-0276">Fatty acid metabolism</keyword>
<protein>
    <submittedName>
        <fullName evidence="13">ACOX1</fullName>
    </submittedName>
</protein>
<dbReference type="GO" id="GO:0055088">
    <property type="term" value="P:lipid homeostasis"/>
    <property type="evidence" value="ECO:0007669"/>
    <property type="project" value="TreeGrafter"/>
</dbReference>
<dbReference type="PANTHER" id="PTHR10909">
    <property type="entry name" value="ELECTRON TRANSPORT OXIDOREDUCTASE"/>
    <property type="match status" value="1"/>
</dbReference>
<dbReference type="Pfam" id="PF22924">
    <property type="entry name" value="ACOX_C_alpha1"/>
    <property type="match status" value="1"/>
</dbReference>
<dbReference type="Gene3D" id="1.20.140.10">
    <property type="entry name" value="Butyryl-CoA Dehydrogenase, subunit A, domain 3"/>
    <property type="match status" value="2"/>
</dbReference>
<dbReference type="OrthoDB" id="538336at2759"/>
<evidence type="ECO:0000256" key="8">
    <source>
        <dbReference type="ARBA" id="ARBA00023002"/>
    </source>
</evidence>
<evidence type="ECO:0000256" key="6">
    <source>
        <dbReference type="ARBA" id="ARBA00022827"/>
    </source>
</evidence>
<dbReference type="InterPro" id="IPR036250">
    <property type="entry name" value="AcylCo_DH-like_C"/>
</dbReference>
<dbReference type="SUPFAM" id="SSF47203">
    <property type="entry name" value="Acyl-CoA dehydrogenase C-terminal domain-like"/>
    <property type="match status" value="2"/>
</dbReference>
<dbReference type="Proteomes" id="UP000593567">
    <property type="component" value="Unassembled WGS sequence"/>
</dbReference>
<evidence type="ECO:0000256" key="7">
    <source>
        <dbReference type="ARBA" id="ARBA00022832"/>
    </source>
</evidence>
<comment type="subcellular location">
    <subcellularLocation>
        <location evidence="2">Peroxisome</location>
    </subcellularLocation>
</comment>
<keyword evidence="6" id="KW-0274">FAD</keyword>
<dbReference type="PANTHER" id="PTHR10909:SF250">
    <property type="entry name" value="PEROXISOMAL ACYL-COENZYME A OXIDASE 1"/>
    <property type="match status" value="1"/>
</dbReference>
<comment type="cofactor">
    <cofactor evidence="1">
        <name>FAD</name>
        <dbReference type="ChEBI" id="CHEBI:57692"/>
    </cofactor>
</comment>
<accession>A0A7J7K0E2</accession>
<keyword evidence="9" id="KW-0443">Lipid metabolism</keyword>
<evidence type="ECO:0000256" key="5">
    <source>
        <dbReference type="ARBA" id="ARBA00022630"/>
    </source>
</evidence>
<evidence type="ECO:0000256" key="3">
    <source>
        <dbReference type="ARBA" id="ARBA00004846"/>
    </source>
</evidence>
<keyword evidence="14" id="KW-1185">Reference proteome</keyword>
<dbReference type="InterPro" id="IPR055060">
    <property type="entry name" value="ACOX_C_alpha1"/>
</dbReference>
<reference evidence="13" key="1">
    <citation type="submission" date="2020-06" db="EMBL/GenBank/DDBJ databases">
        <title>Draft genome of Bugula neritina, a colonial animal packing powerful symbionts and potential medicines.</title>
        <authorList>
            <person name="Rayko M."/>
        </authorList>
    </citation>
    <scope>NUCLEOTIDE SEQUENCE [LARGE SCALE GENOMIC DNA]</scope>
    <source>
        <strain evidence="13">Kwan_BN1</strain>
    </source>
</reference>
<evidence type="ECO:0000259" key="12">
    <source>
        <dbReference type="Pfam" id="PF22924"/>
    </source>
</evidence>
<evidence type="ECO:0000256" key="2">
    <source>
        <dbReference type="ARBA" id="ARBA00004275"/>
    </source>
</evidence>
<evidence type="ECO:0000256" key="10">
    <source>
        <dbReference type="ARBA" id="ARBA00023140"/>
    </source>
</evidence>
<dbReference type="GO" id="GO:0005504">
    <property type="term" value="F:fatty acid binding"/>
    <property type="evidence" value="ECO:0007669"/>
    <property type="project" value="TreeGrafter"/>
</dbReference>
<dbReference type="AlphaFoldDB" id="A0A7J7K0E2"/>
<dbReference type="InterPro" id="IPR002655">
    <property type="entry name" value="Acyl-CoA_oxidase_C"/>
</dbReference>
<dbReference type="GO" id="GO:0003997">
    <property type="term" value="F:acyl-CoA oxidase activity"/>
    <property type="evidence" value="ECO:0007669"/>
    <property type="project" value="InterPro"/>
</dbReference>
<keyword evidence="5" id="KW-0285">Flavoprotein</keyword>
<feature type="domain" description="Acyl-CoA oxidase C-terminal" evidence="11">
    <location>
        <begin position="191"/>
        <end position="370"/>
    </location>
</feature>
<dbReference type="InterPro" id="IPR012258">
    <property type="entry name" value="Acyl-CoA_oxidase"/>
</dbReference>
<evidence type="ECO:0000259" key="11">
    <source>
        <dbReference type="Pfam" id="PF01756"/>
    </source>
</evidence>
<dbReference type="FunFam" id="1.20.140.10:FF:000005">
    <property type="entry name" value="Acyl-coenzyme A oxidase"/>
    <property type="match status" value="1"/>
</dbReference>
<dbReference type="Pfam" id="PF01756">
    <property type="entry name" value="ACOX"/>
    <property type="match status" value="1"/>
</dbReference>
<evidence type="ECO:0000256" key="1">
    <source>
        <dbReference type="ARBA" id="ARBA00001974"/>
    </source>
</evidence>
<dbReference type="FunFam" id="1.20.140.10:FF:000013">
    <property type="entry name" value="Acyl-coenzyme A oxidase"/>
    <property type="match status" value="1"/>
</dbReference>
<evidence type="ECO:0000256" key="4">
    <source>
        <dbReference type="ARBA" id="ARBA00006288"/>
    </source>
</evidence>
<dbReference type="EMBL" id="VXIV02001582">
    <property type="protein sequence ID" value="KAF6031645.1"/>
    <property type="molecule type" value="Genomic_DNA"/>
</dbReference>
<dbReference type="GO" id="GO:0071949">
    <property type="term" value="F:FAD binding"/>
    <property type="evidence" value="ECO:0007669"/>
    <property type="project" value="InterPro"/>
</dbReference>
<dbReference type="GO" id="GO:0033540">
    <property type="term" value="P:fatty acid beta-oxidation using acyl-CoA oxidase"/>
    <property type="evidence" value="ECO:0007669"/>
    <property type="project" value="TreeGrafter"/>
</dbReference>
<feature type="domain" description="Acyl-CoA oxidase C-alpha1" evidence="12">
    <location>
        <begin position="3"/>
        <end position="153"/>
    </location>
</feature>
<comment type="similarity">
    <text evidence="4">Belongs to the acyl-CoA oxidase family.</text>
</comment>
<organism evidence="13 14">
    <name type="scientific">Bugula neritina</name>
    <name type="common">Brown bryozoan</name>
    <name type="synonym">Sertularia neritina</name>
    <dbReference type="NCBI Taxonomy" id="10212"/>
    <lineage>
        <taxon>Eukaryota</taxon>
        <taxon>Metazoa</taxon>
        <taxon>Spiralia</taxon>
        <taxon>Lophotrochozoa</taxon>
        <taxon>Bryozoa</taxon>
        <taxon>Gymnolaemata</taxon>
        <taxon>Cheilostomatida</taxon>
        <taxon>Flustrina</taxon>
        <taxon>Buguloidea</taxon>
        <taxon>Bugulidae</taxon>
        <taxon>Bugula</taxon>
    </lineage>
</organism>
<gene>
    <name evidence="13" type="ORF">EB796_010040</name>
</gene>
<evidence type="ECO:0000313" key="14">
    <source>
        <dbReference type="Proteomes" id="UP000593567"/>
    </source>
</evidence>
<comment type="pathway">
    <text evidence="3">Lipid metabolism; peroxisomal fatty acid beta-oxidation.</text>
</comment>
<name>A0A7J7K0E2_BUGNE</name>
<comment type="caution">
    <text evidence="13">The sequence shown here is derived from an EMBL/GenBank/DDBJ whole genome shotgun (WGS) entry which is preliminary data.</text>
</comment>
<sequence length="377" mass="42086">MLIVLGSGDDLAQAATIATRYSAVRRQTANSQGVEPQVLDYQTQQMKVFPAISSAYAIFFTGFTLRNIYQEILSSVEAGDTSRLAEIHCLTSSLKAYASDVACANIEVCRRSCGGHGYSHASGIPKIYLRCVPGCTYEGDNTVMYLQCARSLLKFLMKGQAGEKLPVMMRVLSDPLDVPPMLKSAQTFNFDLYTLAFKLNSLLLITDVAGRMQECIFSESMNEEQAWNMHSQGLVDAAKAYAMFLTSTIFVDILKRSDWEAKAKAAMAQVCEFYLVNNVLENSGSFLKNNVISSQQVDILIARRMELLKELRPNAVALVDAFDYPDRLLNSCLGRYDGNVYEALYEYAKDSTLNQHQVHPSFHKYIKPMREALKAKL</sequence>
<evidence type="ECO:0000256" key="9">
    <source>
        <dbReference type="ARBA" id="ARBA00023098"/>
    </source>
</evidence>
<dbReference type="GO" id="GO:0005777">
    <property type="term" value="C:peroxisome"/>
    <property type="evidence" value="ECO:0007669"/>
    <property type="project" value="UniProtKB-SubCell"/>
</dbReference>
<proteinExistence type="inferred from homology"/>